<keyword evidence="6 9" id="KW-0238">DNA-binding</keyword>
<evidence type="ECO:0000256" key="6">
    <source>
        <dbReference type="ARBA" id="ARBA00023125"/>
    </source>
</evidence>
<keyword evidence="3" id="KW-0285">Flavoprotein</keyword>
<reference evidence="10" key="2">
    <citation type="submission" date="2020-05" db="UniProtKB">
        <authorList>
            <consortium name="EnsemblMetazoa"/>
        </authorList>
    </citation>
    <scope>IDENTIFICATION</scope>
    <source>
        <strain evidence="10">IAEA</strain>
    </source>
</reference>
<comment type="similarity">
    <text evidence="9">Belongs to the TFIIF alpha subunit family.</text>
</comment>
<name>A0A1A9ZJM0_GLOPL</name>
<proteinExistence type="inferred from homology"/>
<dbReference type="SUPFAM" id="SSF50916">
    <property type="entry name" value="Rap30/74 interaction domains"/>
    <property type="match status" value="1"/>
</dbReference>
<evidence type="ECO:0000256" key="9">
    <source>
        <dbReference type="RuleBase" id="RU366044"/>
    </source>
</evidence>
<evidence type="ECO:0000256" key="7">
    <source>
        <dbReference type="ARBA" id="ARBA00023163"/>
    </source>
</evidence>
<dbReference type="EnsemblMetazoa" id="GPAI016907-RA">
    <property type="protein sequence ID" value="GPAI016907-PA"/>
    <property type="gene ID" value="GPAI016907"/>
</dbReference>
<evidence type="ECO:0000256" key="1">
    <source>
        <dbReference type="ARBA" id="ARBA00001974"/>
    </source>
</evidence>
<comment type="function">
    <text evidence="9">TFIIF is a general transcription initiation factor that binds to RNA polymerase II and helps to recruit it to the initiation complex in collaboration with TFIIB. It promotes transcription elongation.</text>
</comment>
<evidence type="ECO:0000256" key="3">
    <source>
        <dbReference type="ARBA" id="ARBA00022630"/>
    </source>
</evidence>
<dbReference type="Pfam" id="PF05793">
    <property type="entry name" value="TFIIF_alpha"/>
    <property type="match status" value="1"/>
</dbReference>
<organism evidence="10 11">
    <name type="scientific">Glossina pallidipes</name>
    <name type="common">Tsetse fly</name>
    <dbReference type="NCBI Taxonomy" id="7398"/>
    <lineage>
        <taxon>Eukaryota</taxon>
        <taxon>Metazoa</taxon>
        <taxon>Ecdysozoa</taxon>
        <taxon>Arthropoda</taxon>
        <taxon>Hexapoda</taxon>
        <taxon>Insecta</taxon>
        <taxon>Pterygota</taxon>
        <taxon>Neoptera</taxon>
        <taxon>Endopterygota</taxon>
        <taxon>Diptera</taxon>
        <taxon>Brachycera</taxon>
        <taxon>Muscomorpha</taxon>
        <taxon>Hippoboscoidea</taxon>
        <taxon>Glossinidae</taxon>
        <taxon>Glossina</taxon>
    </lineage>
</organism>
<dbReference type="GO" id="GO:0006367">
    <property type="term" value="P:transcription initiation at RNA polymerase II promoter"/>
    <property type="evidence" value="ECO:0007669"/>
    <property type="project" value="InterPro"/>
</dbReference>
<dbReference type="STRING" id="7398.A0A1A9ZJM0"/>
<comment type="cofactor">
    <cofactor evidence="1">
        <name>FAD</name>
        <dbReference type="ChEBI" id="CHEBI:57692"/>
    </cofactor>
</comment>
<evidence type="ECO:0000313" key="10">
    <source>
        <dbReference type="EnsemblMetazoa" id="GPAI016907-PA"/>
    </source>
</evidence>
<dbReference type="GO" id="GO:0003677">
    <property type="term" value="F:DNA binding"/>
    <property type="evidence" value="ECO:0007669"/>
    <property type="project" value="UniProtKB-KW"/>
</dbReference>
<evidence type="ECO:0000256" key="4">
    <source>
        <dbReference type="ARBA" id="ARBA00022827"/>
    </source>
</evidence>
<evidence type="ECO:0000256" key="8">
    <source>
        <dbReference type="ARBA" id="ARBA00023242"/>
    </source>
</evidence>
<dbReference type="PANTHER" id="PTHR43429:SF2">
    <property type="entry name" value="PYRIDINE NUCLEOTIDE-DISULFIDE OXIDOREDUCTASE DOMAIN-CONTAINING PROTEIN 1"/>
    <property type="match status" value="1"/>
</dbReference>
<keyword evidence="8 9" id="KW-0539">Nucleus</keyword>
<evidence type="ECO:0000313" key="11">
    <source>
        <dbReference type="Proteomes" id="UP000092445"/>
    </source>
</evidence>
<dbReference type="VEuPathDB" id="VectorBase:GPAI016907"/>
<comment type="subcellular location">
    <subcellularLocation>
        <location evidence="2 9">Nucleus</location>
    </subcellularLocation>
</comment>
<dbReference type="AlphaFoldDB" id="A0A1A9ZJM0"/>
<accession>A0A1A9ZJM0</accession>
<dbReference type="InterPro" id="IPR016156">
    <property type="entry name" value="FAD/NAD-linked_Rdtase_dimer_sf"/>
</dbReference>
<keyword evidence="7 9" id="KW-0804">Transcription</keyword>
<protein>
    <recommendedName>
        <fullName evidence="9">Transcription initiation factor IIF subunit alpha</fullName>
    </recommendedName>
</protein>
<dbReference type="GO" id="GO:0005634">
    <property type="term" value="C:nucleus"/>
    <property type="evidence" value="ECO:0007669"/>
    <property type="project" value="UniProtKB-SubCell"/>
</dbReference>
<dbReference type="InterPro" id="IPR050260">
    <property type="entry name" value="FAD-bd_OxRdtase"/>
</dbReference>
<dbReference type="Proteomes" id="UP000092445">
    <property type="component" value="Unassembled WGS sequence"/>
</dbReference>
<dbReference type="GO" id="GO:0032968">
    <property type="term" value="P:positive regulation of transcription elongation by RNA polymerase II"/>
    <property type="evidence" value="ECO:0007669"/>
    <property type="project" value="InterPro"/>
</dbReference>
<evidence type="ECO:0000256" key="2">
    <source>
        <dbReference type="ARBA" id="ARBA00004123"/>
    </source>
</evidence>
<keyword evidence="5 9" id="KW-0805">Transcription regulation</keyword>
<keyword evidence="11" id="KW-1185">Reference proteome</keyword>
<dbReference type="Gene3D" id="3.30.390.30">
    <property type="match status" value="1"/>
</dbReference>
<sequence>MPILILPTYYYRLKIRVQCHLNCRKLDPYHHMRAIACSSLEGFQSGSNHHVMRFNATRSVDLAQWRTVKLERENNLKEFTEEDVPKFGAGSKYNRDLHFGYPVVLLGRYNGQDLGANYVLLFRTTPGSEYIKVLLQNGRLRGAILVGNTELAESCENRILNGIDLTPFGDDILNPAIDIEDYFD</sequence>
<dbReference type="InterPro" id="IPR008851">
    <property type="entry name" value="TFIIF-alpha"/>
</dbReference>
<reference evidence="11" key="1">
    <citation type="submission" date="2014-03" db="EMBL/GenBank/DDBJ databases">
        <authorList>
            <person name="Aksoy S."/>
            <person name="Warren W."/>
            <person name="Wilson R.K."/>
        </authorList>
    </citation>
    <scope>NUCLEOTIDE SEQUENCE [LARGE SCALE GENOMIC DNA]</scope>
    <source>
        <strain evidence="11">IAEA</strain>
    </source>
</reference>
<dbReference type="InterPro" id="IPR011039">
    <property type="entry name" value="TFIIF_interaction"/>
</dbReference>
<keyword evidence="4" id="KW-0274">FAD</keyword>
<dbReference type="PANTHER" id="PTHR43429">
    <property type="entry name" value="PYRIDINE NUCLEOTIDE-DISULFIDE OXIDOREDUCTASE DOMAIN-CONTAINING"/>
    <property type="match status" value="1"/>
</dbReference>
<evidence type="ECO:0000256" key="5">
    <source>
        <dbReference type="ARBA" id="ARBA00023015"/>
    </source>
</evidence>